<dbReference type="InterPro" id="IPR050190">
    <property type="entry name" value="UPF0213_domain"/>
</dbReference>
<sequence length="110" mass="13132">MEAYTYIVTNPKKTTLYTGVTNDLRRRIVEHYLDRGASKSFAGKYYCYLLIWYEVFPIMNEAIQAEKRIKGKNRKWKEKLIRKRNPYWNSLNKNVLGEWPPNKTLPPESS</sequence>
<dbReference type="PANTHER" id="PTHR34477">
    <property type="entry name" value="UPF0213 PROTEIN YHBQ"/>
    <property type="match status" value="1"/>
</dbReference>
<name>A0ABW5JJ41_9BACT</name>
<dbReference type="RefSeq" id="WP_390298253.1">
    <property type="nucleotide sequence ID" value="NZ_JBHULI010000003.1"/>
</dbReference>
<evidence type="ECO:0000256" key="1">
    <source>
        <dbReference type="ARBA" id="ARBA00007435"/>
    </source>
</evidence>
<feature type="domain" description="GIY-YIG" evidence="2">
    <location>
        <begin position="1"/>
        <end position="79"/>
    </location>
</feature>
<protein>
    <submittedName>
        <fullName evidence="3">GIY-YIG nuclease family protein</fullName>
    </submittedName>
</protein>
<dbReference type="InterPro" id="IPR035901">
    <property type="entry name" value="GIY-YIG_endonuc_sf"/>
</dbReference>
<comment type="similarity">
    <text evidence="1">Belongs to the UPF0213 family.</text>
</comment>
<evidence type="ECO:0000259" key="2">
    <source>
        <dbReference type="PROSITE" id="PS50164"/>
    </source>
</evidence>
<evidence type="ECO:0000313" key="3">
    <source>
        <dbReference type="EMBL" id="MFD2531357.1"/>
    </source>
</evidence>
<organism evidence="3 4">
    <name type="scientific">Gracilimonas halophila</name>
    <dbReference type="NCBI Taxonomy" id="1834464"/>
    <lineage>
        <taxon>Bacteria</taxon>
        <taxon>Pseudomonadati</taxon>
        <taxon>Balneolota</taxon>
        <taxon>Balneolia</taxon>
        <taxon>Balneolales</taxon>
        <taxon>Balneolaceae</taxon>
        <taxon>Gracilimonas</taxon>
    </lineage>
</organism>
<dbReference type="Gene3D" id="3.40.1440.10">
    <property type="entry name" value="GIY-YIG endonuclease"/>
    <property type="match status" value="1"/>
</dbReference>
<dbReference type="PANTHER" id="PTHR34477:SF5">
    <property type="entry name" value="BSL5627 PROTEIN"/>
    <property type="match status" value="1"/>
</dbReference>
<reference evidence="4" key="1">
    <citation type="journal article" date="2019" name="Int. J. Syst. Evol. Microbiol.">
        <title>The Global Catalogue of Microorganisms (GCM) 10K type strain sequencing project: providing services to taxonomists for standard genome sequencing and annotation.</title>
        <authorList>
            <consortium name="The Broad Institute Genomics Platform"/>
            <consortium name="The Broad Institute Genome Sequencing Center for Infectious Disease"/>
            <person name="Wu L."/>
            <person name="Ma J."/>
        </authorList>
    </citation>
    <scope>NUCLEOTIDE SEQUENCE [LARGE SCALE GENOMIC DNA]</scope>
    <source>
        <strain evidence="4">KCTC 52042</strain>
    </source>
</reference>
<comment type="caution">
    <text evidence="3">The sequence shown here is derived from an EMBL/GenBank/DDBJ whole genome shotgun (WGS) entry which is preliminary data.</text>
</comment>
<dbReference type="SMART" id="SM00465">
    <property type="entry name" value="GIYc"/>
    <property type="match status" value="1"/>
</dbReference>
<dbReference type="InterPro" id="IPR000305">
    <property type="entry name" value="GIY-YIG_endonuc"/>
</dbReference>
<dbReference type="Proteomes" id="UP001597460">
    <property type="component" value="Unassembled WGS sequence"/>
</dbReference>
<evidence type="ECO:0000313" key="4">
    <source>
        <dbReference type="Proteomes" id="UP001597460"/>
    </source>
</evidence>
<accession>A0ABW5JJ41</accession>
<dbReference type="PROSITE" id="PS50164">
    <property type="entry name" value="GIY_YIG"/>
    <property type="match status" value="1"/>
</dbReference>
<proteinExistence type="inferred from homology"/>
<keyword evidence="4" id="KW-1185">Reference proteome</keyword>
<dbReference type="EMBL" id="JBHULI010000003">
    <property type="protein sequence ID" value="MFD2531357.1"/>
    <property type="molecule type" value="Genomic_DNA"/>
</dbReference>
<dbReference type="SUPFAM" id="SSF82771">
    <property type="entry name" value="GIY-YIG endonuclease"/>
    <property type="match status" value="1"/>
</dbReference>
<gene>
    <name evidence="3" type="ORF">ACFSVN_02740</name>
</gene>
<dbReference type="Pfam" id="PF01541">
    <property type="entry name" value="GIY-YIG"/>
    <property type="match status" value="1"/>
</dbReference>